<dbReference type="NCBIfam" id="NF005698">
    <property type="entry name" value="PRK07508.1"/>
    <property type="match status" value="1"/>
</dbReference>
<feature type="region of interest" description="Disordered" evidence="2">
    <location>
        <begin position="200"/>
        <end position="219"/>
    </location>
</feature>
<dbReference type="PRINTS" id="PR00095">
    <property type="entry name" value="ANTSNTHASEI"/>
</dbReference>
<dbReference type="GO" id="GO:0009396">
    <property type="term" value="P:folic acid-containing compound biosynthetic process"/>
    <property type="evidence" value="ECO:0007669"/>
    <property type="project" value="InterPro"/>
</dbReference>
<dbReference type="Pfam" id="PF00425">
    <property type="entry name" value="Chorismate_bind"/>
    <property type="match status" value="1"/>
</dbReference>
<dbReference type="NCBIfam" id="TIGR00553">
    <property type="entry name" value="pabB"/>
    <property type="match status" value="1"/>
</dbReference>
<dbReference type="PANTHER" id="PTHR11236">
    <property type="entry name" value="AMINOBENZOATE/ANTHRANILATE SYNTHASE"/>
    <property type="match status" value="1"/>
</dbReference>
<dbReference type="Gene3D" id="3.60.120.10">
    <property type="entry name" value="Anthranilate synthase"/>
    <property type="match status" value="1"/>
</dbReference>
<keyword evidence="5" id="KW-1185">Reference proteome</keyword>
<evidence type="ECO:0000256" key="1">
    <source>
        <dbReference type="ARBA" id="ARBA00014472"/>
    </source>
</evidence>
<name>A0A447IAK7_9HYPH</name>
<dbReference type="SUPFAM" id="SSF56752">
    <property type="entry name" value="D-aminoacid aminotransferase-like PLP-dependent enzymes"/>
    <property type="match status" value="1"/>
</dbReference>
<dbReference type="InterPro" id="IPR015890">
    <property type="entry name" value="Chorismate_C"/>
</dbReference>
<evidence type="ECO:0000259" key="3">
    <source>
        <dbReference type="Pfam" id="PF00425"/>
    </source>
</evidence>
<dbReference type="OrthoDB" id="9803598at2"/>
<dbReference type="InterPro" id="IPR005801">
    <property type="entry name" value="ADC_synthase"/>
</dbReference>
<dbReference type="InterPro" id="IPR043132">
    <property type="entry name" value="BCAT-like_C"/>
</dbReference>
<accession>A0A447IAK7</accession>
<dbReference type="Pfam" id="PF01063">
    <property type="entry name" value="Aminotran_4"/>
    <property type="match status" value="1"/>
</dbReference>
<protein>
    <recommendedName>
        <fullName evidence="1">Probable branched-chain-amino-acid aminotransferase</fullName>
    </recommendedName>
</protein>
<dbReference type="InterPro" id="IPR001544">
    <property type="entry name" value="Aminotrans_IV"/>
</dbReference>
<keyword evidence="4" id="KW-0032">Aminotransferase</keyword>
<dbReference type="InterPro" id="IPR019999">
    <property type="entry name" value="Anth_synth_I-like"/>
</dbReference>
<dbReference type="RefSeq" id="WP_126150118.1">
    <property type="nucleotide sequence ID" value="NZ_JBHTMH010000001.1"/>
</dbReference>
<dbReference type="EMBL" id="UZWD01000023">
    <property type="protein sequence ID" value="VDS04542.1"/>
    <property type="molecule type" value="Genomic_DNA"/>
</dbReference>
<dbReference type="InterPro" id="IPR036038">
    <property type="entry name" value="Aminotransferase-like"/>
</dbReference>
<feature type="compositionally biased region" description="Basic and acidic residues" evidence="2">
    <location>
        <begin position="209"/>
        <end position="219"/>
    </location>
</feature>
<gene>
    <name evidence="4" type="primary">pabB</name>
    <name evidence="4" type="ORF">DEVEQU_01680</name>
</gene>
<dbReference type="InterPro" id="IPR043131">
    <property type="entry name" value="BCAT-like_N"/>
</dbReference>
<proteinExistence type="predicted"/>
<dbReference type="Gene3D" id="3.20.10.10">
    <property type="entry name" value="D-amino Acid Aminotransferase, subunit A, domain 2"/>
    <property type="match status" value="1"/>
</dbReference>
<dbReference type="GO" id="GO:0000162">
    <property type="term" value="P:L-tryptophan biosynthetic process"/>
    <property type="evidence" value="ECO:0007669"/>
    <property type="project" value="TreeGrafter"/>
</dbReference>
<dbReference type="AlphaFoldDB" id="A0A447IAK7"/>
<dbReference type="GO" id="GO:0046820">
    <property type="term" value="F:4-amino-4-deoxychorismate synthase activity"/>
    <property type="evidence" value="ECO:0007669"/>
    <property type="project" value="TreeGrafter"/>
</dbReference>
<dbReference type="Proteomes" id="UP000268844">
    <property type="component" value="Unassembled WGS sequence"/>
</dbReference>
<dbReference type="InterPro" id="IPR005802">
    <property type="entry name" value="ADC_synth_comp_1"/>
</dbReference>
<evidence type="ECO:0000313" key="5">
    <source>
        <dbReference type="Proteomes" id="UP000268844"/>
    </source>
</evidence>
<organism evidence="4 5">
    <name type="scientific">Devosia equisanguinis</name>
    <dbReference type="NCBI Taxonomy" id="2490941"/>
    <lineage>
        <taxon>Bacteria</taxon>
        <taxon>Pseudomonadati</taxon>
        <taxon>Pseudomonadota</taxon>
        <taxon>Alphaproteobacteria</taxon>
        <taxon>Hyphomicrobiales</taxon>
        <taxon>Devosiaceae</taxon>
        <taxon>Devosia</taxon>
    </lineage>
</organism>
<dbReference type="SUPFAM" id="SSF56322">
    <property type="entry name" value="ADC synthase"/>
    <property type="match status" value="1"/>
</dbReference>
<dbReference type="PANTHER" id="PTHR11236:SF50">
    <property type="entry name" value="AMINODEOXYCHORISMATE SYNTHASE COMPONENT 1"/>
    <property type="match status" value="1"/>
</dbReference>
<evidence type="ECO:0000313" key="4">
    <source>
        <dbReference type="EMBL" id="VDS04542.1"/>
    </source>
</evidence>
<feature type="domain" description="Chorismate-utilising enzyme C-terminal" evidence="3">
    <location>
        <begin position="119"/>
        <end position="371"/>
    </location>
</feature>
<reference evidence="4 5" key="1">
    <citation type="submission" date="2018-12" db="EMBL/GenBank/DDBJ databases">
        <authorList>
            <person name="Criscuolo A."/>
        </authorList>
    </citation>
    <scope>NUCLEOTIDE SEQUENCE [LARGE SCALE GENOMIC DNA]</scope>
    <source>
        <strain evidence="4">ACIP1116281</strain>
    </source>
</reference>
<dbReference type="Gene3D" id="3.30.470.10">
    <property type="match status" value="1"/>
</dbReference>
<evidence type="ECO:0000256" key="2">
    <source>
        <dbReference type="SAM" id="MobiDB-lite"/>
    </source>
</evidence>
<keyword evidence="4" id="KW-0808">Transferase</keyword>
<sequence length="595" mass="64757">MITQGTVLLHDNRDPAGQSMLFTAPREVLVAHDAASAQAALARLRAAAEEGLWAAGYMAYELGFLFEERLLHLLPERSETPLLWFGLYDAPTTPDIEALLAAAPDGMARGLKLRRDFVDYERAFAQVHRYIAAGDCYQVNLTLKADFTLGGDALGLYRRLVESQPVAYGAYINAGDHVVLSRSPELFVADAGRQLTTRPMKGTLKRSPRAAEDEKGRAELAADPKNRAENLMIVDLLRNDLGRIAEIGTVRVTDLFTVETYRSLHTMTSGITARRRADIDMVAVIENLFPCGSITGAPKLRAMEIIHEAESGPRGLYTGSIGYMAPNGDFAFNVAIRTALIGTDGRGEIGIGGGIVADSVAEDEYREAVLKMQFLSDPAPPVTLIETLKWTPEGGYDLLERHLDRLMQSAQYFALPADREAAAQYLIVAMKGWEKPMRVRLTLSATGLGLTAVPLPPSPALFRFAIASESMDSASVWLAHKTTNRAFYDAPRQAAYDVHGLDELVFQNERGELTEGSFTTLFVARGGMLLTPPLTAGVLPGTLRAELIARGKAEERVLTLADLAAAEAIYLGNSVRGLIPARWIDLPHPAKEPSA</sequence>